<organism evidence="5 6">
    <name type="scientific">Agromyces aurantiacus</name>
    <dbReference type="NCBI Taxonomy" id="165814"/>
    <lineage>
        <taxon>Bacteria</taxon>
        <taxon>Bacillati</taxon>
        <taxon>Actinomycetota</taxon>
        <taxon>Actinomycetes</taxon>
        <taxon>Micrococcales</taxon>
        <taxon>Microbacteriaceae</taxon>
        <taxon>Agromyces</taxon>
    </lineage>
</organism>
<evidence type="ECO:0000256" key="1">
    <source>
        <dbReference type="ARBA" id="ARBA00023125"/>
    </source>
</evidence>
<reference evidence="6" key="1">
    <citation type="journal article" date="2019" name="Int. J. Syst. Evol. Microbiol.">
        <title>The Global Catalogue of Microorganisms (GCM) 10K type strain sequencing project: providing services to taxonomists for standard genome sequencing and annotation.</title>
        <authorList>
            <consortium name="The Broad Institute Genomics Platform"/>
            <consortium name="The Broad Institute Genome Sequencing Center for Infectious Disease"/>
            <person name="Wu L."/>
            <person name="Ma J."/>
        </authorList>
    </citation>
    <scope>NUCLEOTIDE SEQUENCE [LARGE SCALE GENOMIC DNA]</scope>
    <source>
        <strain evidence="6">CGMCC 1.12192</strain>
    </source>
</reference>
<dbReference type="GO" id="GO:0003677">
    <property type="term" value="F:DNA binding"/>
    <property type="evidence" value="ECO:0007669"/>
    <property type="project" value="UniProtKB-KW"/>
</dbReference>
<accession>A0ABV9R7I9</accession>
<dbReference type="InterPro" id="IPR000424">
    <property type="entry name" value="Primosome_PriB/ssb"/>
</dbReference>
<dbReference type="SUPFAM" id="SSF50249">
    <property type="entry name" value="Nucleic acid-binding proteins"/>
    <property type="match status" value="1"/>
</dbReference>
<dbReference type="RefSeq" id="WP_204394843.1">
    <property type="nucleotide sequence ID" value="NZ_JAFBBW010000001.1"/>
</dbReference>
<name>A0ABV9R7I9_9MICO</name>
<feature type="compositionally biased region" description="Acidic residues" evidence="4">
    <location>
        <begin position="170"/>
        <end position="182"/>
    </location>
</feature>
<dbReference type="PANTHER" id="PTHR10302:SF0">
    <property type="entry name" value="SINGLE-STRANDED DNA-BINDING PROTEIN, MITOCHONDRIAL"/>
    <property type="match status" value="1"/>
</dbReference>
<dbReference type="HAMAP" id="MF_00984">
    <property type="entry name" value="SSB"/>
    <property type="match status" value="1"/>
</dbReference>
<protein>
    <recommendedName>
        <fullName evidence="2 3">Single-stranded DNA-binding protein</fullName>
        <shortName evidence="2">SSB</shortName>
    </recommendedName>
</protein>
<keyword evidence="1 2" id="KW-0238">DNA-binding</keyword>
<dbReference type="Pfam" id="PF00436">
    <property type="entry name" value="SSB"/>
    <property type="match status" value="1"/>
</dbReference>
<dbReference type="NCBIfam" id="TIGR00621">
    <property type="entry name" value="ssb"/>
    <property type="match status" value="1"/>
</dbReference>
<proteinExistence type="inferred from homology"/>
<comment type="caution">
    <text evidence="2">Lacks conserved residue(s) required for the propagation of feature annotation.</text>
</comment>
<comment type="caution">
    <text evidence="5">The sequence shown here is derived from an EMBL/GenBank/DDBJ whole genome shotgun (WGS) entry which is preliminary data.</text>
</comment>
<dbReference type="CDD" id="cd04496">
    <property type="entry name" value="SSB_OBF"/>
    <property type="match status" value="1"/>
</dbReference>
<evidence type="ECO:0000313" key="5">
    <source>
        <dbReference type="EMBL" id="MFC4830116.1"/>
    </source>
</evidence>
<dbReference type="Gene3D" id="2.40.50.140">
    <property type="entry name" value="Nucleic acid-binding proteins"/>
    <property type="match status" value="1"/>
</dbReference>
<evidence type="ECO:0000256" key="4">
    <source>
        <dbReference type="SAM" id="MobiDB-lite"/>
    </source>
</evidence>
<evidence type="ECO:0000313" key="6">
    <source>
        <dbReference type="Proteomes" id="UP001595960"/>
    </source>
</evidence>
<feature type="region of interest" description="Disordered" evidence="4">
    <location>
        <begin position="121"/>
        <end position="202"/>
    </location>
</feature>
<dbReference type="PROSITE" id="PS50935">
    <property type="entry name" value="SSB"/>
    <property type="match status" value="1"/>
</dbReference>
<evidence type="ECO:0000256" key="3">
    <source>
        <dbReference type="RuleBase" id="RU000524"/>
    </source>
</evidence>
<evidence type="ECO:0000256" key="2">
    <source>
        <dbReference type="HAMAP-Rule" id="MF_00984"/>
    </source>
</evidence>
<dbReference type="InterPro" id="IPR012340">
    <property type="entry name" value="NA-bd_OB-fold"/>
</dbReference>
<comment type="subunit">
    <text evidence="2">Homotetramer.</text>
</comment>
<keyword evidence="6" id="KW-1185">Reference proteome</keyword>
<dbReference type="Proteomes" id="UP001595960">
    <property type="component" value="Unassembled WGS sequence"/>
</dbReference>
<dbReference type="InterPro" id="IPR011344">
    <property type="entry name" value="ssDNA-bd"/>
</dbReference>
<dbReference type="EMBL" id="JBHSJC010000002">
    <property type="protein sequence ID" value="MFC4830116.1"/>
    <property type="molecule type" value="Genomic_DNA"/>
</dbReference>
<dbReference type="PANTHER" id="PTHR10302">
    <property type="entry name" value="SINGLE-STRANDED DNA-BINDING PROTEIN"/>
    <property type="match status" value="1"/>
</dbReference>
<gene>
    <name evidence="5" type="ORF">ACFPER_15030</name>
</gene>
<sequence>MTDLITVTGVVGNDPRHTVTPAGLPITNFRLASTRRYFDRSTGQWTDGETNWYTVSTFRQLALNAAESIRKGQRVVVHGRLRVRAWQTEEKSGTAIEIEAESLGHDLTWGVAQYAKRSVAKPAEVPEGDPADAPHAGGTSLAAVEDAWAVPGNGWDATATVTGEPLGGDDRDERDDRDDRDDAGEHVDSSEVEEVEAERMLV</sequence>